<dbReference type="EMBL" id="GGFJ01012331">
    <property type="protein sequence ID" value="MBW61472.1"/>
    <property type="molecule type" value="Transcribed_RNA"/>
</dbReference>
<feature type="chain" id="PRO_5014779225" evidence="1">
    <location>
        <begin position="20"/>
        <end position="108"/>
    </location>
</feature>
<organism evidence="2">
    <name type="scientific">Anopheles marajoara</name>
    <dbReference type="NCBI Taxonomy" id="58244"/>
    <lineage>
        <taxon>Eukaryota</taxon>
        <taxon>Metazoa</taxon>
        <taxon>Ecdysozoa</taxon>
        <taxon>Arthropoda</taxon>
        <taxon>Hexapoda</taxon>
        <taxon>Insecta</taxon>
        <taxon>Pterygota</taxon>
        <taxon>Neoptera</taxon>
        <taxon>Endopterygota</taxon>
        <taxon>Diptera</taxon>
        <taxon>Nematocera</taxon>
        <taxon>Culicoidea</taxon>
        <taxon>Culicidae</taxon>
        <taxon>Anophelinae</taxon>
        <taxon>Anopheles</taxon>
    </lineage>
</organism>
<dbReference type="AlphaFoldDB" id="A0A2M4C809"/>
<evidence type="ECO:0000313" key="2">
    <source>
        <dbReference type="EMBL" id="MBW61472.1"/>
    </source>
</evidence>
<feature type="signal peptide" evidence="1">
    <location>
        <begin position="1"/>
        <end position="19"/>
    </location>
</feature>
<proteinExistence type="predicted"/>
<reference evidence="2" key="1">
    <citation type="submission" date="2018-01" db="EMBL/GenBank/DDBJ databases">
        <title>An insight into the sialome of Amazonian anophelines.</title>
        <authorList>
            <person name="Ribeiro J.M."/>
            <person name="Scarpassa V."/>
            <person name="Calvo E."/>
        </authorList>
    </citation>
    <scope>NUCLEOTIDE SEQUENCE</scope>
    <source>
        <tissue evidence="2">Salivary glands</tissue>
    </source>
</reference>
<accession>A0A2M4C809</accession>
<protein>
    <submittedName>
        <fullName evidence="2">Putative secreted protein</fullName>
    </submittedName>
</protein>
<evidence type="ECO:0000256" key="1">
    <source>
        <dbReference type="SAM" id="SignalP"/>
    </source>
</evidence>
<sequence length="108" mass="12071">MRNTFWLALTAIALHTVPSCVFHPHFISCSSGGPAVAFQRKVNDWSAVLVKTALRCIYKKCLRLPFRSCNASGTTCTRCRMLPNRNHNSTAGDCREKVRHGMLALGHR</sequence>
<name>A0A2M4C809_9DIPT</name>
<keyword evidence="1" id="KW-0732">Signal</keyword>